<keyword evidence="4 7" id="KW-0472">Membrane</keyword>
<dbReference type="EC" id="4.2.2.29" evidence="7"/>
<dbReference type="Proteomes" id="UP000176700">
    <property type="component" value="Unassembled WGS sequence"/>
</dbReference>
<dbReference type="Pfam" id="PF02618">
    <property type="entry name" value="YceG"/>
    <property type="match status" value="1"/>
</dbReference>
<dbReference type="GO" id="GO:0071555">
    <property type="term" value="P:cell wall organization"/>
    <property type="evidence" value="ECO:0007669"/>
    <property type="project" value="UniProtKB-KW"/>
</dbReference>
<organism evidence="8 9">
    <name type="scientific">Candidatus Ryanbacteria bacterium RIFCSPHIGHO2_01_45_13</name>
    <dbReference type="NCBI Taxonomy" id="1802112"/>
    <lineage>
        <taxon>Bacteria</taxon>
        <taxon>Candidatus Ryaniibacteriota</taxon>
    </lineage>
</organism>
<keyword evidence="6 7" id="KW-0961">Cell wall biogenesis/degradation</keyword>
<evidence type="ECO:0000313" key="8">
    <source>
        <dbReference type="EMBL" id="OGZ42919.1"/>
    </source>
</evidence>
<comment type="caution">
    <text evidence="8">The sequence shown here is derived from an EMBL/GenBank/DDBJ whole genome shotgun (WGS) entry which is preliminary data.</text>
</comment>
<feature type="site" description="Important for catalytic activity" evidence="7">
    <location>
        <position position="211"/>
    </location>
</feature>
<dbReference type="GO" id="GO:0005886">
    <property type="term" value="C:plasma membrane"/>
    <property type="evidence" value="ECO:0007669"/>
    <property type="project" value="UniProtKB-SubCell"/>
</dbReference>
<evidence type="ECO:0000256" key="4">
    <source>
        <dbReference type="ARBA" id="ARBA00023136"/>
    </source>
</evidence>
<dbReference type="Gene3D" id="3.30.1490.480">
    <property type="entry name" value="Endolytic murein transglycosylase"/>
    <property type="match status" value="1"/>
</dbReference>
<keyword evidence="5 7" id="KW-0456">Lyase</keyword>
<sequence length="324" mass="37035">MNIRDLFSFRSSKTDGALIFFGFFFIAAIILFYAYSFSFFLPPVLDNVLFIIPEGASASVVAETLFQKGVIRSQKSFLFYVKLINAEKTFRPGIFVFSGTYLMPDVINKLQRFPSARTVTLLEGWTTEQIGDYFEKEGFFLKSAFVEAATQYDGMLFPDTYELYVDVTPQEVVAALYQNFQQRTAHLQETIEKSGRNFSDIVIMGSLLEKESHDSADRRIISGILWKRLDNNHPLQVDATLTFLTKRNGLKLTTDDLAIDSPYNTYKYAGLPAGPIGNPGLDAIEAAAFPEESPYWYYLHDKYGNPYYASTFEEHKQNKFKYLR</sequence>
<evidence type="ECO:0000313" key="9">
    <source>
        <dbReference type="Proteomes" id="UP000176700"/>
    </source>
</evidence>
<evidence type="ECO:0000256" key="2">
    <source>
        <dbReference type="ARBA" id="ARBA00022692"/>
    </source>
</evidence>
<evidence type="ECO:0000256" key="7">
    <source>
        <dbReference type="HAMAP-Rule" id="MF_02065"/>
    </source>
</evidence>
<comment type="catalytic activity">
    <reaction evidence="7">
        <text>a peptidoglycan chain = a peptidoglycan chain with N-acetyl-1,6-anhydromuramyl-[peptide] at the reducing end + a peptidoglycan chain with N-acetylglucosamine at the non-reducing end.</text>
        <dbReference type="EC" id="4.2.2.29"/>
    </reaction>
</comment>
<evidence type="ECO:0000256" key="1">
    <source>
        <dbReference type="ARBA" id="ARBA00022475"/>
    </source>
</evidence>
<gene>
    <name evidence="7" type="primary">mltG</name>
    <name evidence="8" type="ORF">A2W41_02275</name>
</gene>
<evidence type="ECO:0000256" key="5">
    <source>
        <dbReference type="ARBA" id="ARBA00023239"/>
    </source>
</evidence>
<accession>A0A1G2FXX9</accession>
<evidence type="ECO:0000256" key="6">
    <source>
        <dbReference type="ARBA" id="ARBA00023316"/>
    </source>
</evidence>
<comment type="similarity">
    <text evidence="7">Belongs to the transglycosylase MltG family.</text>
</comment>
<dbReference type="HAMAP" id="MF_02065">
    <property type="entry name" value="MltG"/>
    <property type="match status" value="1"/>
</dbReference>
<evidence type="ECO:0000256" key="3">
    <source>
        <dbReference type="ARBA" id="ARBA00022989"/>
    </source>
</evidence>
<comment type="function">
    <text evidence="7">Functions as a peptidoglycan terminase that cleaves nascent peptidoglycan strands endolytically to terminate their elongation.</text>
</comment>
<comment type="subcellular location">
    <subcellularLocation>
        <location evidence="7">Cell membrane</location>
        <topology evidence="7">Single-pass membrane protein</topology>
    </subcellularLocation>
</comment>
<keyword evidence="3 7" id="KW-1133">Transmembrane helix</keyword>
<proteinExistence type="inferred from homology"/>
<dbReference type="AlphaFoldDB" id="A0A1G2FXX9"/>
<reference evidence="8 9" key="1">
    <citation type="journal article" date="2016" name="Nat. Commun.">
        <title>Thousands of microbial genomes shed light on interconnected biogeochemical processes in an aquifer system.</title>
        <authorList>
            <person name="Anantharaman K."/>
            <person name="Brown C.T."/>
            <person name="Hug L.A."/>
            <person name="Sharon I."/>
            <person name="Castelle C.J."/>
            <person name="Probst A.J."/>
            <person name="Thomas B.C."/>
            <person name="Singh A."/>
            <person name="Wilkins M.J."/>
            <person name="Karaoz U."/>
            <person name="Brodie E.L."/>
            <person name="Williams K.H."/>
            <person name="Hubbard S.S."/>
            <person name="Banfield J.F."/>
        </authorList>
    </citation>
    <scope>NUCLEOTIDE SEQUENCE [LARGE SCALE GENOMIC DNA]</scope>
</reference>
<dbReference type="NCBIfam" id="TIGR00247">
    <property type="entry name" value="endolytic transglycosylase MltG"/>
    <property type="match status" value="1"/>
</dbReference>
<dbReference type="EMBL" id="MHNI01000012">
    <property type="protein sequence ID" value="OGZ42919.1"/>
    <property type="molecule type" value="Genomic_DNA"/>
</dbReference>
<dbReference type="GO" id="GO:0009252">
    <property type="term" value="P:peptidoglycan biosynthetic process"/>
    <property type="evidence" value="ECO:0007669"/>
    <property type="project" value="UniProtKB-UniRule"/>
</dbReference>
<dbReference type="InterPro" id="IPR003770">
    <property type="entry name" value="MLTG-like"/>
</dbReference>
<name>A0A1G2FXX9_9BACT</name>
<dbReference type="PANTHER" id="PTHR30518:SF2">
    <property type="entry name" value="ENDOLYTIC MUREIN TRANSGLYCOSYLASE"/>
    <property type="match status" value="1"/>
</dbReference>
<dbReference type="PANTHER" id="PTHR30518">
    <property type="entry name" value="ENDOLYTIC MUREIN TRANSGLYCOSYLASE"/>
    <property type="match status" value="1"/>
</dbReference>
<keyword evidence="2 7" id="KW-0812">Transmembrane</keyword>
<dbReference type="GO" id="GO:0008932">
    <property type="term" value="F:lytic endotransglycosylase activity"/>
    <property type="evidence" value="ECO:0007669"/>
    <property type="project" value="UniProtKB-UniRule"/>
</dbReference>
<keyword evidence="1 7" id="KW-1003">Cell membrane</keyword>
<feature type="transmembrane region" description="Helical" evidence="7">
    <location>
        <begin position="16"/>
        <end position="36"/>
    </location>
</feature>
<protein>
    <recommendedName>
        <fullName evidence="7">Endolytic murein transglycosylase</fullName>
        <ecNumber evidence="7">4.2.2.29</ecNumber>
    </recommendedName>
    <alternativeName>
        <fullName evidence="7">Peptidoglycan lytic transglycosylase</fullName>
    </alternativeName>
    <alternativeName>
        <fullName evidence="7">Peptidoglycan polymerization terminase</fullName>
    </alternativeName>
</protein>